<dbReference type="EMBL" id="CP054698">
    <property type="protein sequence ID" value="QMS89235.1"/>
    <property type="molecule type" value="Genomic_DNA"/>
</dbReference>
<dbReference type="Proteomes" id="UP000514713">
    <property type="component" value="Chromosome"/>
</dbReference>
<dbReference type="RefSeq" id="WP_181932277.1">
    <property type="nucleotide sequence ID" value="NZ_CP054698.1"/>
</dbReference>
<evidence type="ECO:0000259" key="1">
    <source>
        <dbReference type="Pfam" id="PF01402"/>
    </source>
</evidence>
<keyword evidence="3" id="KW-1185">Reference proteome</keyword>
<evidence type="ECO:0000313" key="3">
    <source>
        <dbReference type="Proteomes" id="UP000514713"/>
    </source>
</evidence>
<gene>
    <name evidence="2" type="ORF">HUN01_17220</name>
</gene>
<feature type="domain" description="Ribbon-helix-helix protein CopG" evidence="1">
    <location>
        <begin position="47"/>
        <end position="85"/>
    </location>
</feature>
<dbReference type="GO" id="GO:0006355">
    <property type="term" value="P:regulation of DNA-templated transcription"/>
    <property type="evidence" value="ECO:0007669"/>
    <property type="project" value="InterPro"/>
</dbReference>
<dbReference type="Pfam" id="PF01402">
    <property type="entry name" value="RHH_1"/>
    <property type="match status" value="1"/>
</dbReference>
<dbReference type="KEGG" id="ned:HUN01_17220"/>
<protein>
    <submittedName>
        <fullName evidence="2">Ribbon-helix-helix protein, CopG family</fullName>
    </submittedName>
</protein>
<name>A0A7D7QA72_9NOSO</name>
<evidence type="ECO:0000313" key="2">
    <source>
        <dbReference type="EMBL" id="QMS89235.1"/>
    </source>
</evidence>
<organism evidence="2 3">
    <name type="scientific">Nostoc edaphicum CCNP1411</name>
    <dbReference type="NCBI Taxonomy" id="1472755"/>
    <lineage>
        <taxon>Bacteria</taxon>
        <taxon>Bacillati</taxon>
        <taxon>Cyanobacteriota</taxon>
        <taxon>Cyanophyceae</taxon>
        <taxon>Nostocales</taxon>
        <taxon>Nostocaceae</taxon>
        <taxon>Nostoc</taxon>
    </lineage>
</organism>
<reference evidence="3" key="1">
    <citation type="submission" date="2020-06" db="EMBL/GenBank/DDBJ databases">
        <title>Nostoc edaphicum CCNP1411 genome.</title>
        <authorList>
            <person name="Fidor A."/>
            <person name="Grabski M."/>
            <person name="Gawor J."/>
            <person name="Gromadka R."/>
            <person name="Wegrzyn G."/>
            <person name="Mazur-Marzec H."/>
        </authorList>
    </citation>
    <scope>NUCLEOTIDE SEQUENCE [LARGE SCALE GENOMIC DNA]</scope>
    <source>
        <strain evidence="3">CCNP1411</strain>
    </source>
</reference>
<dbReference type="InterPro" id="IPR002145">
    <property type="entry name" value="CopG"/>
</dbReference>
<dbReference type="AlphaFoldDB" id="A0A7D7QA72"/>
<accession>A0A7D7QA72</accession>
<sequence length="97" mass="11309">MNNISIEELEEKIAKGEEVVDRYFDSTTTRVGTPRQMTSRRRQDIVTTNLEIPSPMLKELDKMATELNISRQAVIKMMLRRALDEHYLAKNQIKSEI</sequence>
<proteinExistence type="predicted"/>